<dbReference type="OrthoDB" id="5331891at2759"/>
<evidence type="ECO:0000313" key="2">
    <source>
        <dbReference type="EMBL" id="KAF2998300.1"/>
    </source>
</evidence>
<comment type="caution">
    <text evidence="2">The sequence shown here is derived from an EMBL/GenBank/DDBJ whole genome shotgun (WGS) entry which is preliminary data.</text>
</comment>
<organism evidence="2 3">
    <name type="scientific">Curvularia kusanoi</name>
    <name type="common">Cochliobolus kusanoi</name>
    <dbReference type="NCBI Taxonomy" id="90978"/>
    <lineage>
        <taxon>Eukaryota</taxon>
        <taxon>Fungi</taxon>
        <taxon>Dikarya</taxon>
        <taxon>Ascomycota</taxon>
        <taxon>Pezizomycotina</taxon>
        <taxon>Dothideomycetes</taxon>
        <taxon>Pleosporomycetidae</taxon>
        <taxon>Pleosporales</taxon>
        <taxon>Pleosporineae</taxon>
        <taxon>Pleosporaceae</taxon>
        <taxon>Curvularia</taxon>
    </lineage>
</organism>
<dbReference type="PANTHER" id="PTHR35186:SF4">
    <property type="entry name" value="PRION-INHIBITION AND PROPAGATION HELO DOMAIN-CONTAINING PROTEIN"/>
    <property type="match status" value="1"/>
</dbReference>
<dbReference type="PANTHER" id="PTHR35186">
    <property type="entry name" value="ANK_REP_REGION DOMAIN-CONTAINING PROTEIN"/>
    <property type="match status" value="1"/>
</dbReference>
<evidence type="ECO:0000259" key="1">
    <source>
        <dbReference type="Pfam" id="PF24476"/>
    </source>
</evidence>
<keyword evidence="3" id="KW-1185">Reference proteome</keyword>
<dbReference type="InterPro" id="IPR056002">
    <property type="entry name" value="DUF7580"/>
</dbReference>
<sequence>MLQFNDTPWLRRQWRLTDLKYLGSSNSYSMAALKTMHLNSQISPTSDPNATEGQMDGIQHTDAVTDEVRQGVDNTTLFSLGIAMLEIAYWTPIEQKMTAMDENNCVLAARRLMCDRGAPLGPEYQRIAAKCLRCDFGFGPSLNSNGLQSAIYNDVVLQLDGMIKRLENLHV</sequence>
<evidence type="ECO:0000313" key="3">
    <source>
        <dbReference type="Proteomes" id="UP000801428"/>
    </source>
</evidence>
<name>A0A9P4TA64_CURKU</name>
<dbReference type="Proteomes" id="UP000801428">
    <property type="component" value="Unassembled WGS sequence"/>
</dbReference>
<reference evidence="2" key="1">
    <citation type="submission" date="2019-04" db="EMBL/GenBank/DDBJ databases">
        <title>Sequencing of skin fungus with MAO and IRED activity.</title>
        <authorList>
            <person name="Marsaioli A.J."/>
            <person name="Bonatto J.M.C."/>
            <person name="Reis Junior O."/>
        </authorList>
    </citation>
    <scope>NUCLEOTIDE SEQUENCE</scope>
    <source>
        <strain evidence="2">30M1</strain>
    </source>
</reference>
<feature type="domain" description="DUF7580" evidence="1">
    <location>
        <begin position="1"/>
        <end position="162"/>
    </location>
</feature>
<accession>A0A9P4TA64</accession>
<proteinExistence type="predicted"/>
<gene>
    <name evidence="2" type="ORF">E8E13_007423</name>
</gene>
<dbReference type="AlphaFoldDB" id="A0A9P4TA64"/>
<dbReference type="Pfam" id="PF24476">
    <property type="entry name" value="DUF7580"/>
    <property type="match status" value="1"/>
</dbReference>
<protein>
    <recommendedName>
        <fullName evidence="1">DUF7580 domain-containing protein</fullName>
    </recommendedName>
</protein>
<dbReference type="EMBL" id="SWKU01000020">
    <property type="protein sequence ID" value="KAF2998300.1"/>
    <property type="molecule type" value="Genomic_DNA"/>
</dbReference>